<sequence>MKAELFPKVSQEAWMHKTKESLNGKSFESLYKSTYEDILLKPLYGMEDVDGERLPQYPGLPDFRRGMDTPGTFKGGWHVANKISYIDAENLRDKIRTALSMGQTAIAFEIKPSLFSSPDKLKDFLAECQSLGPFSINTGSYCEAFLAFMILARTESGKNSEIDGFIASDPIAEAARYGALPLEEKEFFNRWEHTIAFTDQQLPGVKTILVNTAPYHNGGANAVQELAIAISSGIFYLQQLIDRGWEVDHALEKLVFHYSIGANFFMETAKLRAARILWDKAMEAYGVAAGKRKMLISAETSMFTKTVLDPNVNLLRAGNEAFAAVLGGARFLDVRSFNETFGKPNAFSERIARNTQLILKAEAQLERVSDPAGGSWYIEALTHQLAQQAWDLFLEMEDIGGILEALKKEWLQTKLHEVLTKRKHDILFRKQSIIGTNVYANLSENIGKKEASVEDALSAPGSIEEIMEKVASSQPVFISASSSEAAESFQPVPSIRLAEPFEELRYKAAEIEKLSGKKPAIGLIVLGELQQHKPRVDFISGIMAAGGIETLKSPMVTESMEAIEFIKSTGLIHICVCGGNRQYKEMGPGLIKEIKSVLPHVKLSLAGFPEEEMRKELTAGGIEKYIHAKINSCELLSNLLQELEEDFNEGKA</sequence>
<dbReference type="Gene3D" id="3.40.50.280">
    <property type="entry name" value="Cobalamin-binding domain"/>
    <property type="match status" value="1"/>
</dbReference>
<gene>
    <name evidence="7" type="ORF">EV146_10994</name>
</gene>
<evidence type="ECO:0000256" key="5">
    <source>
        <dbReference type="ARBA" id="ARBA00023285"/>
    </source>
</evidence>
<feature type="domain" description="Methylmalonyl-CoA mutase alpha/beta chain catalytic" evidence="6">
    <location>
        <begin position="134"/>
        <end position="444"/>
    </location>
</feature>
<dbReference type="SUPFAM" id="SSF52242">
    <property type="entry name" value="Cobalamin (vitamin B12)-binding domain"/>
    <property type="match status" value="1"/>
</dbReference>
<name>A0A4R2BBP1_9BACI</name>
<evidence type="ECO:0000256" key="3">
    <source>
        <dbReference type="ARBA" id="ARBA00022628"/>
    </source>
</evidence>
<dbReference type="SUPFAM" id="SSF51703">
    <property type="entry name" value="Cobalamin (vitamin B12)-dependent enzymes"/>
    <property type="match status" value="1"/>
</dbReference>
<dbReference type="Gene3D" id="3.20.20.240">
    <property type="entry name" value="Methylmalonyl-CoA mutase"/>
    <property type="match status" value="1"/>
</dbReference>
<dbReference type="GO" id="GO:0016866">
    <property type="term" value="F:intramolecular transferase activity"/>
    <property type="evidence" value="ECO:0007669"/>
    <property type="project" value="InterPro"/>
</dbReference>
<keyword evidence="5" id="KW-0170">Cobalt</keyword>
<dbReference type="InterPro" id="IPR006099">
    <property type="entry name" value="MeMalonylCoA_mutase_a/b_cat"/>
</dbReference>
<keyword evidence="3" id="KW-0846">Cobalamin</keyword>
<dbReference type="GO" id="GO:0046872">
    <property type="term" value="F:metal ion binding"/>
    <property type="evidence" value="ECO:0007669"/>
    <property type="project" value="InterPro"/>
</dbReference>
<dbReference type="PANTHER" id="PTHR48101">
    <property type="entry name" value="METHYLMALONYL-COA MUTASE, MITOCHONDRIAL-RELATED"/>
    <property type="match status" value="1"/>
</dbReference>
<dbReference type="Proteomes" id="UP000295689">
    <property type="component" value="Unassembled WGS sequence"/>
</dbReference>
<evidence type="ECO:0000313" key="8">
    <source>
        <dbReference type="Proteomes" id="UP000295689"/>
    </source>
</evidence>
<dbReference type="AlphaFoldDB" id="A0A4R2BBP1"/>
<dbReference type="InterPro" id="IPR036724">
    <property type="entry name" value="Cobalamin-bd_sf"/>
</dbReference>
<evidence type="ECO:0000256" key="1">
    <source>
        <dbReference type="ARBA" id="ARBA00001922"/>
    </source>
</evidence>
<comment type="similarity">
    <text evidence="2">Belongs to the methylmalonyl-CoA mutase family.</text>
</comment>
<comment type="cofactor">
    <cofactor evidence="1">
        <name>adenosylcob(III)alamin</name>
        <dbReference type="ChEBI" id="CHEBI:18408"/>
    </cofactor>
</comment>
<protein>
    <submittedName>
        <fullName evidence="7">Methylmalonyl-CoA mutase</fullName>
    </submittedName>
</protein>
<evidence type="ECO:0000313" key="7">
    <source>
        <dbReference type="EMBL" id="TCN22939.1"/>
    </source>
</evidence>
<evidence type="ECO:0000256" key="2">
    <source>
        <dbReference type="ARBA" id="ARBA00008465"/>
    </source>
</evidence>
<keyword evidence="4" id="KW-0413">Isomerase</keyword>
<proteinExistence type="inferred from homology"/>
<accession>A0A4R2BBP1</accession>
<dbReference type="Pfam" id="PF01642">
    <property type="entry name" value="MM_CoA_mutase"/>
    <property type="match status" value="2"/>
</dbReference>
<dbReference type="PANTHER" id="PTHR48101:SF1">
    <property type="entry name" value="METHYLMALONYL-COA MUTASE, LARGE SUBUNIT"/>
    <property type="match status" value="1"/>
</dbReference>
<feature type="domain" description="Methylmalonyl-CoA mutase alpha/beta chain catalytic" evidence="6">
    <location>
        <begin position="34"/>
        <end position="108"/>
    </location>
</feature>
<keyword evidence="8" id="KW-1185">Reference proteome</keyword>
<evidence type="ECO:0000256" key="4">
    <source>
        <dbReference type="ARBA" id="ARBA00023235"/>
    </source>
</evidence>
<reference evidence="7 8" key="1">
    <citation type="journal article" date="2015" name="Stand. Genomic Sci.">
        <title>Genomic Encyclopedia of Bacterial and Archaeal Type Strains, Phase III: the genomes of soil and plant-associated and newly described type strains.</title>
        <authorList>
            <person name="Whitman W.B."/>
            <person name="Woyke T."/>
            <person name="Klenk H.P."/>
            <person name="Zhou Y."/>
            <person name="Lilburn T.G."/>
            <person name="Beck B.J."/>
            <person name="De Vos P."/>
            <person name="Vandamme P."/>
            <person name="Eisen J.A."/>
            <person name="Garrity G."/>
            <person name="Hugenholtz P."/>
            <person name="Kyrpides N.C."/>
        </authorList>
    </citation>
    <scope>NUCLEOTIDE SEQUENCE [LARGE SCALE GENOMIC DNA]</scope>
    <source>
        <strain evidence="7 8">CV53</strain>
    </source>
</reference>
<dbReference type="GO" id="GO:0031419">
    <property type="term" value="F:cobalamin binding"/>
    <property type="evidence" value="ECO:0007669"/>
    <property type="project" value="UniProtKB-KW"/>
</dbReference>
<dbReference type="EMBL" id="SLVV01000009">
    <property type="protein sequence ID" value="TCN22939.1"/>
    <property type="molecule type" value="Genomic_DNA"/>
</dbReference>
<comment type="caution">
    <text evidence="7">The sequence shown here is derived from an EMBL/GenBank/DDBJ whole genome shotgun (WGS) entry which is preliminary data.</text>
</comment>
<dbReference type="InterPro" id="IPR016176">
    <property type="entry name" value="Cbl-dep_enz_cat"/>
</dbReference>
<organism evidence="7 8">
    <name type="scientific">Mesobacillus foraminis</name>
    <dbReference type="NCBI Taxonomy" id="279826"/>
    <lineage>
        <taxon>Bacteria</taxon>
        <taxon>Bacillati</taxon>
        <taxon>Bacillota</taxon>
        <taxon>Bacilli</taxon>
        <taxon>Bacillales</taxon>
        <taxon>Bacillaceae</taxon>
        <taxon>Mesobacillus</taxon>
    </lineage>
</organism>
<evidence type="ECO:0000259" key="6">
    <source>
        <dbReference type="Pfam" id="PF01642"/>
    </source>
</evidence>